<dbReference type="PATRIC" id="fig|76860.7.peg.1778"/>
<dbReference type="Proteomes" id="UP000031339">
    <property type="component" value="Unassembled WGS sequence"/>
</dbReference>
<gene>
    <name evidence="1" type="ORF">RN79_06925</name>
</gene>
<reference evidence="1 2" key="1">
    <citation type="submission" date="2014-12" db="EMBL/GenBank/DDBJ databases">
        <title>Partial genome sequence of Streptococcus constellatus KCOM 1650 (= ChDC B144).</title>
        <authorList>
            <person name="Kook J.-K."/>
            <person name="Park S.-N."/>
            <person name="Lim Y.K."/>
            <person name="Jo E."/>
        </authorList>
    </citation>
    <scope>NUCLEOTIDE SEQUENCE [LARGE SCALE GENOMIC DNA]</scope>
    <source>
        <strain evidence="1 2">KCOM 1650</strain>
    </source>
</reference>
<dbReference type="OrthoDB" id="2134917at2"/>
<dbReference type="PANTHER" id="PTHR38664:SF1">
    <property type="entry name" value="SLR0058 PROTEIN"/>
    <property type="match status" value="1"/>
</dbReference>
<name>A0A0C1HKW0_STRCV</name>
<comment type="caution">
    <text evidence="1">The sequence shown here is derived from an EMBL/GenBank/DDBJ whole genome shotgun (WGS) entry which is preliminary data.</text>
</comment>
<accession>A0A0C1HKW0</accession>
<dbReference type="EMBL" id="JWIY01000002">
    <property type="protein sequence ID" value="KIC77919.1"/>
    <property type="molecule type" value="Genomic_DNA"/>
</dbReference>
<dbReference type="RefSeq" id="WP_006270381.1">
    <property type="nucleotide sequence ID" value="NZ_CP068213.1"/>
</dbReference>
<proteinExistence type="predicted"/>
<dbReference type="PANTHER" id="PTHR38664">
    <property type="entry name" value="SLR0058 PROTEIN"/>
    <property type="match status" value="1"/>
</dbReference>
<dbReference type="eggNOG" id="COG3937">
    <property type="taxonomic scope" value="Bacteria"/>
</dbReference>
<protein>
    <submittedName>
        <fullName evidence="1">Uncharacterized protein</fullName>
    </submittedName>
</protein>
<sequence length="92" mass="10428">MDELKKVLLAGIGLTSMTYDKASEFVKELIAKGRLTVDEGKQLQSELKRKAKEQTAESQVEQIDNVYATKQDIERLEDKLDQLLKGLSKTEE</sequence>
<dbReference type="GeneID" id="93848108"/>
<dbReference type="AlphaFoldDB" id="A0A0C1HKW0"/>
<evidence type="ECO:0000313" key="2">
    <source>
        <dbReference type="Proteomes" id="UP000031339"/>
    </source>
</evidence>
<organism evidence="1 2">
    <name type="scientific">Streptococcus constellatus</name>
    <dbReference type="NCBI Taxonomy" id="76860"/>
    <lineage>
        <taxon>Bacteria</taxon>
        <taxon>Bacillati</taxon>
        <taxon>Bacillota</taxon>
        <taxon>Bacilli</taxon>
        <taxon>Lactobacillales</taxon>
        <taxon>Streptococcaceae</taxon>
        <taxon>Streptococcus</taxon>
        <taxon>Streptococcus anginosus group</taxon>
    </lineage>
</organism>
<dbReference type="InterPro" id="IPR008769">
    <property type="entry name" value="PhaF_PhaI"/>
</dbReference>
<evidence type="ECO:0000313" key="1">
    <source>
        <dbReference type="EMBL" id="KIC77919.1"/>
    </source>
</evidence>